<feature type="compositionally biased region" description="Pro residues" evidence="5">
    <location>
        <begin position="26"/>
        <end position="40"/>
    </location>
</feature>
<feature type="repeat" description="PPR" evidence="4">
    <location>
        <begin position="370"/>
        <end position="404"/>
    </location>
</feature>
<evidence type="ECO:0000313" key="6">
    <source>
        <dbReference type="EnsemblPlants" id="OGLUM02G16330.1"/>
    </source>
</evidence>
<dbReference type="SUPFAM" id="SSF81901">
    <property type="entry name" value="HCP-like"/>
    <property type="match status" value="1"/>
</dbReference>
<dbReference type="PANTHER" id="PTHR47936">
    <property type="entry name" value="PPR_LONG DOMAIN-CONTAINING PROTEIN"/>
    <property type="match status" value="1"/>
</dbReference>
<dbReference type="Proteomes" id="UP000026961">
    <property type="component" value="Chromosome 2"/>
</dbReference>
<dbReference type="GO" id="GO:0031930">
    <property type="term" value="P:mitochondria-nucleus signaling pathway"/>
    <property type="evidence" value="ECO:0007669"/>
    <property type="project" value="TreeGrafter"/>
</dbReference>
<dbReference type="Pfam" id="PF13041">
    <property type="entry name" value="PPR_2"/>
    <property type="match status" value="3"/>
</dbReference>
<feature type="repeat" description="PPR" evidence="4">
    <location>
        <begin position="229"/>
        <end position="263"/>
    </location>
</feature>
<reference evidence="6" key="2">
    <citation type="submission" date="2018-05" db="EMBL/GenBank/DDBJ databases">
        <title>OgluRS3 (Oryza glumaepatula Reference Sequence Version 3).</title>
        <authorList>
            <person name="Zhang J."/>
            <person name="Kudrna D."/>
            <person name="Lee S."/>
            <person name="Talag J."/>
            <person name="Welchert J."/>
            <person name="Wing R.A."/>
        </authorList>
    </citation>
    <scope>NUCLEOTIDE SEQUENCE [LARGE SCALE GENOMIC DNA]</scope>
</reference>
<evidence type="ECO:0000256" key="2">
    <source>
        <dbReference type="ARBA" id="ARBA00022737"/>
    </source>
</evidence>
<proteinExistence type="inferred from homology"/>
<dbReference type="Gene3D" id="1.25.40.10">
    <property type="entry name" value="Tetratricopeptide repeat domain"/>
    <property type="match status" value="4"/>
</dbReference>
<dbReference type="NCBIfam" id="TIGR00756">
    <property type="entry name" value="PPR"/>
    <property type="match status" value="7"/>
</dbReference>
<feature type="region of interest" description="Disordered" evidence="5">
    <location>
        <begin position="1"/>
        <end position="43"/>
    </location>
</feature>
<dbReference type="STRING" id="40148.A0A0D9YS31"/>
<evidence type="ECO:0000256" key="5">
    <source>
        <dbReference type="SAM" id="MobiDB-lite"/>
    </source>
</evidence>
<reference evidence="6" key="1">
    <citation type="submission" date="2015-04" db="UniProtKB">
        <authorList>
            <consortium name="EnsemblPlants"/>
        </authorList>
    </citation>
    <scope>IDENTIFICATION</scope>
</reference>
<dbReference type="InterPro" id="IPR011990">
    <property type="entry name" value="TPR-like_helical_dom_sf"/>
</dbReference>
<feature type="repeat" description="PPR" evidence="4">
    <location>
        <begin position="191"/>
        <end position="225"/>
    </location>
</feature>
<feature type="repeat" description="PPR" evidence="4">
    <location>
        <begin position="335"/>
        <end position="369"/>
    </location>
</feature>
<protein>
    <recommendedName>
        <fullName evidence="8">Pentacotripeptide-repeat region of PRORP domain-containing protein</fullName>
    </recommendedName>
</protein>
<evidence type="ECO:0000256" key="3">
    <source>
        <dbReference type="ARBA" id="ARBA00022946"/>
    </source>
</evidence>
<sequence length="506" mass="55900">MKPSPASTKAPLPWISPLHYRSPTRAAPPSPPPPPPPLPEAPLTQLRYVHHPDLARLIASSPSAQRALDLFNAAAAQRGFSHTPATFAALLVRLARARLPSAAAAVLRRAASAPCRFLEPQFLPLLRLLPPDHSLALLRLLPALLRRGRVSRKALAVCLDRLVSSRRCPDVLTELLADLRDPRSKYLPQPNTCIYNILIKHYVKKGDLGTAFQVFDEMRKMNCADVRPSLVTYSTLIGGLCRGAQMKEAFELFEDMIEKDRIVPDQLTYNLLIGGFCRLGQVEKAQSIFGFMRKNECEPNAFNYATLINGHCKKGEVEAARGVFEEMIRSGVQPDAVSYTSLVGCLCRHGNVDEGINLVQEMWQKGCKADVVTYNLLLEGLCKDRRIAEAVTLLEKLPSEGVQLNVASYRIVMNCLCSCGEMEKAAGLLGMMLGRGFVPHYAASNMLLIGLCDVGRVSDATVTLYGLVDTGFMPEARCWARLIESVFRERKLRRSIELLDVLIAEG</sequence>
<keyword evidence="7" id="KW-1185">Reference proteome</keyword>
<dbReference type="eggNOG" id="KOG4197">
    <property type="taxonomic scope" value="Eukaryota"/>
</dbReference>
<dbReference type="HOGENOM" id="CLU_002706_49_0_1"/>
<keyword evidence="3" id="KW-0809">Transit peptide</keyword>
<dbReference type="PANTHER" id="PTHR47936:SF1">
    <property type="entry name" value="PENTATRICOPEPTIDE REPEAT-CONTAINING PROTEIN GUN1, CHLOROPLASTIC"/>
    <property type="match status" value="1"/>
</dbReference>
<dbReference type="PROSITE" id="PS51375">
    <property type="entry name" value="PPR"/>
    <property type="match status" value="7"/>
</dbReference>
<organism evidence="6">
    <name type="scientific">Oryza glumipatula</name>
    <dbReference type="NCBI Taxonomy" id="40148"/>
    <lineage>
        <taxon>Eukaryota</taxon>
        <taxon>Viridiplantae</taxon>
        <taxon>Streptophyta</taxon>
        <taxon>Embryophyta</taxon>
        <taxon>Tracheophyta</taxon>
        <taxon>Spermatophyta</taxon>
        <taxon>Magnoliopsida</taxon>
        <taxon>Liliopsida</taxon>
        <taxon>Poales</taxon>
        <taxon>Poaceae</taxon>
        <taxon>BOP clade</taxon>
        <taxon>Oryzoideae</taxon>
        <taxon>Oryzeae</taxon>
        <taxon>Oryzinae</taxon>
        <taxon>Oryza</taxon>
    </lineage>
</organism>
<name>A0A0D9YS31_9ORYZ</name>
<evidence type="ECO:0000256" key="4">
    <source>
        <dbReference type="PROSITE-ProRule" id="PRU00708"/>
    </source>
</evidence>
<accession>A0A0D9YS31</accession>
<dbReference type="Pfam" id="PF12854">
    <property type="entry name" value="PPR_1"/>
    <property type="match status" value="1"/>
</dbReference>
<feature type="repeat" description="PPR" evidence="4">
    <location>
        <begin position="265"/>
        <end position="299"/>
    </location>
</feature>
<comment type="similarity">
    <text evidence="1">Belongs to the PPR family. P subfamily.</text>
</comment>
<dbReference type="GO" id="GO:0009507">
    <property type="term" value="C:chloroplast"/>
    <property type="evidence" value="ECO:0007669"/>
    <property type="project" value="TreeGrafter"/>
</dbReference>
<feature type="repeat" description="PPR" evidence="4">
    <location>
        <begin position="300"/>
        <end position="334"/>
    </location>
</feature>
<dbReference type="AlphaFoldDB" id="A0A0D9YS31"/>
<evidence type="ECO:0008006" key="8">
    <source>
        <dbReference type="Google" id="ProtNLM"/>
    </source>
</evidence>
<dbReference type="InterPro" id="IPR002885">
    <property type="entry name" value="PPR_rpt"/>
</dbReference>
<keyword evidence="2" id="KW-0677">Repeat</keyword>
<dbReference type="Gramene" id="OGLUM02G16330.1">
    <property type="protein sequence ID" value="OGLUM02G16330.1"/>
    <property type="gene ID" value="OGLUM02G16330"/>
</dbReference>
<evidence type="ECO:0000256" key="1">
    <source>
        <dbReference type="ARBA" id="ARBA00007626"/>
    </source>
</evidence>
<feature type="repeat" description="PPR" evidence="4">
    <location>
        <begin position="405"/>
        <end position="439"/>
    </location>
</feature>
<dbReference type="EnsemblPlants" id="OGLUM02G16330.1">
    <property type="protein sequence ID" value="OGLUM02G16330.1"/>
    <property type="gene ID" value="OGLUM02G16330"/>
</dbReference>
<evidence type="ECO:0000313" key="7">
    <source>
        <dbReference type="Proteomes" id="UP000026961"/>
    </source>
</evidence>
<dbReference type="GO" id="GO:0010019">
    <property type="term" value="P:chloroplast-nucleus signaling pathway"/>
    <property type="evidence" value="ECO:0007669"/>
    <property type="project" value="TreeGrafter"/>
</dbReference>